<evidence type="ECO:0000259" key="2">
    <source>
        <dbReference type="Pfam" id="PF13649"/>
    </source>
</evidence>
<dbReference type="STRING" id="55207.KP22_17050"/>
<sequence>MSDSNKSYNSSSNNSSRLLSHTKSSTEGHDERIASVKNKILESGAHLGISVEEQLALLDAFSHLELGQFLLNHHGLNAYWTHNVIAHRPAHYVNPLEEIIYTQLPSVLATRERFGIFQRLLQELLRPNAVMVSVPCGVMADLLLLDYTRHRDVKLIGIDLDKQALEEAYKLASQQGLENQISLVLADAWTIDLAAQADVITSNGLNVYEQDDDKVTELYRVFYSGLKPGGTLITSFMTPPPTQSPDSPWTNTDPKLLALQYVLFSRIIGATWTAFRTHKQTQSQLEQAGFTDIQFINDRMHMYPTVIANKPF</sequence>
<dbReference type="Gene3D" id="3.40.50.150">
    <property type="entry name" value="Vaccinia Virus protein VP39"/>
    <property type="match status" value="1"/>
</dbReference>
<dbReference type="EMBL" id="JQHM01000010">
    <property type="protein sequence ID" value="KFX03109.1"/>
    <property type="molecule type" value="Genomic_DNA"/>
</dbReference>
<dbReference type="InterPro" id="IPR029063">
    <property type="entry name" value="SAM-dependent_MTases_sf"/>
</dbReference>
<dbReference type="eggNOG" id="COG2226">
    <property type="taxonomic scope" value="Bacteria"/>
</dbReference>
<feature type="region of interest" description="Disordered" evidence="1">
    <location>
        <begin position="1"/>
        <end position="30"/>
    </location>
</feature>
<dbReference type="Pfam" id="PF13649">
    <property type="entry name" value="Methyltransf_25"/>
    <property type="match status" value="1"/>
</dbReference>
<organism evidence="3 4">
    <name type="scientific">Pectobacterium betavasculorum</name>
    <dbReference type="NCBI Taxonomy" id="55207"/>
    <lineage>
        <taxon>Bacteria</taxon>
        <taxon>Pseudomonadati</taxon>
        <taxon>Pseudomonadota</taxon>
        <taxon>Gammaproteobacteria</taxon>
        <taxon>Enterobacterales</taxon>
        <taxon>Pectobacteriaceae</taxon>
        <taxon>Pectobacterium</taxon>
    </lineage>
</organism>
<dbReference type="AlphaFoldDB" id="A0A093RRJ8"/>
<evidence type="ECO:0000313" key="3">
    <source>
        <dbReference type="EMBL" id="KFX03109.1"/>
    </source>
</evidence>
<evidence type="ECO:0000256" key="1">
    <source>
        <dbReference type="SAM" id="MobiDB-lite"/>
    </source>
</evidence>
<comment type="caution">
    <text evidence="3">The sequence shown here is derived from an EMBL/GenBank/DDBJ whole genome shotgun (WGS) entry which is preliminary data.</text>
</comment>
<dbReference type="Proteomes" id="UP000032874">
    <property type="component" value="Unassembled WGS sequence"/>
</dbReference>
<feature type="compositionally biased region" description="Low complexity" evidence="1">
    <location>
        <begin position="1"/>
        <end position="16"/>
    </location>
</feature>
<gene>
    <name evidence="3" type="ORF">KP22_17050</name>
</gene>
<proteinExistence type="predicted"/>
<protein>
    <recommendedName>
        <fullName evidence="2">Methyltransferase domain-containing protein</fullName>
    </recommendedName>
</protein>
<dbReference type="InterPro" id="IPR041698">
    <property type="entry name" value="Methyltransf_25"/>
</dbReference>
<dbReference type="SUPFAM" id="SSF53335">
    <property type="entry name" value="S-adenosyl-L-methionine-dependent methyltransferases"/>
    <property type="match status" value="1"/>
</dbReference>
<name>A0A093RRJ8_9GAMM</name>
<evidence type="ECO:0000313" key="4">
    <source>
        <dbReference type="Proteomes" id="UP000032874"/>
    </source>
</evidence>
<accession>A0A093RRJ8</accession>
<dbReference type="CDD" id="cd02440">
    <property type="entry name" value="AdoMet_MTases"/>
    <property type="match status" value="1"/>
</dbReference>
<feature type="domain" description="Methyltransferase" evidence="2">
    <location>
        <begin position="149"/>
        <end position="230"/>
    </location>
</feature>
<reference evidence="3 4" key="1">
    <citation type="submission" date="2014-08" db="EMBL/GenBank/DDBJ databases">
        <title>Genome sequences of NCPPB Pectobacterium isolates.</title>
        <authorList>
            <person name="Glover R.H."/>
            <person name="Sapp M."/>
            <person name="Elphinstone J."/>
        </authorList>
    </citation>
    <scope>NUCLEOTIDE SEQUENCE [LARGE SCALE GENOMIC DNA]</scope>
    <source>
        <strain evidence="3 4">NCPPB 2795</strain>
    </source>
</reference>
<dbReference type="RefSeq" id="WP_039325268.1">
    <property type="nucleotide sequence ID" value="NZ_JQHM01000010.1"/>
</dbReference>